<evidence type="ECO:0000313" key="1">
    <source>
        <dbReference type="EMBL" id="MPC50623.1"/>
    </source>
</evidence>
<sequence>MKTKEEKDLRVLIQENLNPEKHISFELSGSQTDLQASLESIGSPEKINVAEIDPESVRHELRALMTQMNQVELERVRWLGKRRTRGLLWEN</sequence>
<organism evidence="1 2">
    <name type="scientific">Portunus trituberculatus</name>
    <name type="common">Swimming crab</name>
    <name type="synonym">Neptunus trituberculatus</name>
    <dbReference type="NCBI Taxonomy" id="210409"/>
    <lineage>
        <taxon>Eukaryota</taxon>
        <taxon>Metazoa</taxon>
        <taxon>Ecdysozoa</taxon>
        <taxon>Arthropoda</taxon>
        <taxon>Crustacea</taxon>
        <taxon>Multicrustacea</taxon>
        <taxon>Malacostraca</taxon>
        <taxon>Eumalacostraca</taxon>
        <taxon>Eucarida</taxon>
        <taxon>Decapoda</taxon>
        <taxon>Pleocyemata</taxon>
        <taxon>Brachyura</taxon>
        <taxon>Eubrachyura</taxon>
        <taxon>Portunoidea</taxon>
        <taxon>Portunidae</taxon>
        <taxon>Portuninae</taxon>
        <taxon>Portunus</taxon>
    </lineage>
</organism>
<accession>A0A5B7G039</accession>
<keyword evidence="2" id="KW-1185">Reference proteome</keyword>
<dbReference type="AlphaFoldDB" id="A0A5B7G039"/>
<dbReference type="OrthoDB" id="6436679at2759"/>
<protein>
    <submittedName>
        <fullName evidence="1">Uncharacterized protein</fullName>
    </submittedName>
</protein>
<name>A0A5B7G039_PORTR</name>
<comment type="caution">
    <text evidence="1">The sequence shown here is derived from an EMBL/GenBank/DDBJ whole genome shotgun (WGS) entry which is preliminary data.</text>
</comment>
<dbReference type="Proteomes" id="UP000324222">
    <property type="component" value="Unassembled WGS sequence"/>
</dbReference>
<proteinExistence type="predicted"/>
<reference evidence="1 2" key="1">
    <citation type="submission" date="2019-05" db="EMBL/GenBank/DDBJ databases">
        <title>Another draft genome of Portunus trituberculatus and its Hox gene families provides insights of decapod evolution.</title>
        <authorList>
            <person name="Jeong J.-H."/>
            <person name="Song I."/>
            <person name="Kim S."/>
            <person name="Choi T."/>
            <person name="Kim D."/>
            <person name="Ryu S."/>
            <person name="Kim W."/>
        </authorList>
    </citation>
    <scope>NUCLEOTIDE SEQUENCE [LARGE SCALE GENOMIC DNA]</scope>
    <source>
        <tissue evidence="1">Muscle</tissue>
    </source>
</reference>
<dbReference type="EMBL" id="VSRR010009624">
    <property type="protein sequence ID" value="MPC50623.1"/>
    <property type="molecule type" value="Genomic_DNA"/>
</dbReference>
<evidence type="ECO:0000313" key="2">
    <source>
        <dbReference type="Proteomes" id="UP000324222"/>
    </source>
</evidence>
<gene>
    <name evidence="1" type="ORF">E2C01_044452</name>
</gene>